<gene>
    <name evidence="6" type="ORF">C0Q70_17366</name>
</gene>
<sequence length="168" mass="18630">MMAIGLLVLLVLMVSKVDADDVSYLQKETTALKLKIDLLSKRVFFKATFQDPIASCKGDQAVIFDSAQTNVGNAYSSTSGVFTAPFRGDYVFAYQTFSYGGADISWDLYINDQMALRARSRTSDDTSNESVLPVTLQAGDRVYVKSHLDLTFYGRNHSFFAGWLVTAF</sequence>
<evidence type="ECO:0000256" key="1">
    <source>
        <dbReference type="ARBA" id="ARBA00004613"/>
    </source>
</evidence>
<evidence type="ECO:0000256" key="4">
    <source>
        <dbReference type="SAM" id="SignalP"/>
    </source>
</evidence>
<dbReference type="EMBL" id="PZQS01000011">
    <property type="protein sequence ID" value="PVD21568.1"/>
    <property type="molecule type" value="Genomic_DNA"/>
</dbReference>
<evidence type="ECO:0000313" key="6">
    <source>
        <dbReference type="EMBL" id="PVD21568.1"/>
    </source>
</evidence>
<evidence type="ECO:0000256" key="3">
    <source>
        <dbReference type="ARBA" id="ARBA00022729"/>
    </source>
</evidence>
<dbReference type="Gene3D" id="2.60.120.40">
    <property type="match status" value="1"/>
</dbReference>
<evidence type="ECO:0000256" key="2">
    <source>
        <dbReference type="ARBA" id="ARBA00022525"/>
    </source>
</evidence>
<dbReference type="InterPro" id="IPR050822">
    <property type="entry name" value="Cerebellin_Synaptic_Org"/>
</dbReference>
<feature type="signal peptide" evidence="4">
    <location>
        <begin position="1"/>
        <end position="19"/>
    </location>
</feature>
<dbReference type="SMART" id="SM00110">
    <property type="entry name" value="C1Q"/>
    <property type="match status" value="1"/>
</dbReference>
<feature type="domain" description="C1q" evidence="5">
    <location>
        <begin position="38"/>
        <end position="168"/>
    </location>
</feature>
<protein>
    <recommendedName>
        <fullName evidence="5">C1q domain-containing protein</fullName>
    </recommendedName>
</protein>
<evidence type="ECO:0000259" key="5">
    <source>
        <dbReference type="PROSITE" id="PS50871"/>
    </source>
</evidence>
<dbReference type="InterPro" id="IPR001073">
    <property type="entry name" value="C1q_dom"/>
</dbReference>
<keyword evidence="7" id="KW-1185">Reference proteome</keyword>
<dbReference type="Proteomes" id="UP000245119">
    <property type="component" value="Linkage Group LG11"/>
</dbReference>
<keyword evidence="2" id="KW-0964">Secreted</keyword>
<feature type="chain" id="PRO_5015482395" description="C1q domain-containing protein" evidence="4">
    <location>
        <begin position="20"/>
        <end position="168"/>
    </location>
</feature>
<comment type="caution">
    <text evidence="6">The sequence shown here is derived from an EMBL/GenBank/DDBJ whole genome shotgun (WGS) entry which is preliminary data.</text>
</comment>
<dbReference type="PANTHER" id="PTHR22923">
    <property type="entry name" value="CEREBELLIN-RELATED"/>
    <property type="match status" value="1"/>
</dbReference>
<dbReference type="InterPro" id="IPR008983">
    <property type="entry name" value="Tumour_necrosis_fac-like_dom"/>
</dbReference>
<dbReference type="SUPFAM" id="SSF49842">
    <property type="entry name" value="TNF-like"/>
    <property type="match status" value="1"/>
</dbReference>
<name>A0A2T7NK78_POMCA</name>
<dbReference type="GO" id="GO:0005576">
    <property type="term" value="C:extracellular region"/>
    <property type="evidence" value="ECO:0007669"/>
    <property type="project" value="UniProtKB-SubCell"/>
</dbReference>
<organism evidence="6 7">
    <name type="scientific">Pomacea canaliculata</name>
    <name type="common">Golden apple snail</name>
    <dbReference type="NCBI Taxonomy" id="400727"/>
    <lineage>
        <taxon>Eukaryota</taxon>
        <taxon>Metazoa</taxon>
        <taxon>Spiralia</taxon>
        <taxon>Lophotrochozoa</taxon>
        <taxon>Mollusca</taxon>
        <taxon>Gastropoda</taxon>
        <taxon>Caenogastropoda</taxon>
        <taxon>Architaenioglossa</taxon>
        <taxon>Ampullarioidea</taxon>
        <taxon>Ampullariidae</taxon>
        <taxon>Pomacea</taxon>
    </lineage>
</organism>
<dbReference type="PRINTS" id="PR00007">
    <property type="entry name" value="COMPLEMNTC1Q"/>
</dbReference>
<comment type="subcellular location">
    <subcellularLocation>
        <location evidence="1">Secreted</location>
    </subcellularLocation>
</comment>
<accession>A0A2T7NK78</accession>
<dbReference type="OrthoDB" id="6154955at2759"/>
<dbReference type="Pfam" id="PF00386">
    <property type="entry name" value="C1q"/>
    <property type="match status" value="1"/>
</dbReference>
<dbReference type="PROSITE" id="PS50871">
    <property type="entry name" value="C1Q"/>
    <property type="match status" value="1"/>
</dbReference>
<keyword evidence="3 4" id="KW-0732">Signal</keyword>
<dbReference type="PANTHER" id="PTHR22923:SF64">
    <property type="entry name" value="C1Q-RELATED FACTOR"/>
    <property type="match status" value="1"/>
</dbReference>
<reference evidence="6 7" key="1">
    <citation type="submission" date="2018-04" db="EMBL/GenBank/DDBJ databases">
        <title>The genome of golden apple snail Pomacea canaliculata provides insight into stress tolerance and invasive adaptation.</title>
        <authorList>
            <person name="Liu C."/>
            <person name="Liu B."/>
            <person name="Ren Y."/>
            <person name="Zhang Y."/>
            <person name="Wang H."/>
            <person name="Li S."/>
            <person name="Jiang F."/>
            <person name="Yin L."/>
            <person name="Zhang G."/>
            <person name="Qian W."/>
            <person name="Fan W."/>
        </authorList>
    </citation>
    <scope>NUCLEOTIDE SEQUENCE [LARGE SCALE GENOMIC DNA]</scope>
    <source>
        <strain evidence="6">SZHN2017</strain>
        <tissue evidence="6">Muscle</tissue>
    </source>
</reference>
<proteinExistence type="predicted"/>
<evidence type="ECO:0000313" key="7">
    <source>
        <dbReference type="Proteomes" id="UP000245119"/>
    </source>
</evidence>
<dbReference type="AlphaFoldDB" id="A0A2T7NK78"/>